<dbReference type="EMBL" id="REGN01000899">
    <property type="protein sequence ID" value="RNA38244.1"/>
    <property type="molecule type" value="Genomic_DNA"/>
</dbReference>
<comment type="caution">
    <text evidence="1">The sequence shown here is derived from an EMBL/GenBank/DDBJ whole genome shotgun (WGS) entry which is preliminary data.</text>
</comment>
<keyword evidence="2" id="KW-1185">Reference proteome</keyword>
<name>A0A3M7SQY6_BRAPC</name>
<evidence type="ECO:0000313" key="1">
    <source>
        <dbReference type="EMBL" id="RNA38244.1"/>
    </source>
</evidence>
<gene>
    <name evidence="1" type="ORF">BpHYR1_049367</name>
</gene>
<reference evidence="1 2" key="1">
    <citation type="journal article" date="2018" name="Sci. Rep.">
        <title>Genomic signatures of local adaptation to the degree of environmental predictability in rotifers.</title>
        <authorList>
            <person name="Franch-Gras L."/>
            <person name="Hahn C."/>
            <person name="Garcia-Roger E.M."/>
            <person name="Carmona M.J."/>
            <person name="Serra M."/>
            <person name="Gomez A."/>
        </authorList>
    </citation>
    <scope>NUCLEOTIDE SEQUENCE [LARGE SCALE GENOMIC DNA]</scope>
    <source>
        <strain evidence="1">HYR1</strain>
    </source>
</reference>
<proteinExistence type="predicted"/>
<sequence length="94" mass="10728">MISVTILIKQASIFSAIRIQLAISSFLLLKHNNTKKRNHLLLNLIIECEFEMWHCIRRLDQAAAPQAPSTYLPSSHPPDHSTVSAIFYFCLADY</sequence>
<organism evidence="1 2">
    <name type="scientific">Brachionus plicatilis</name>
    <name type="common">Marine rotifer</name>
    <name type="synonym">Brachionus muelleri</name>
    <dbReference type="NCBI Taxonomy" id="10195"/>
    <lineage>
        <taxon>Eukaryota</taxon>
        <taxon>Metazoa</taxon>
        <taxon>Spiralia</taxon>
        <taxon>Gnathifera</taxon>
        <taxon>Rotifera</taxon>
        <taxon>Eurotatoria</taxon>
        <taxon>Monogononta</taxon>
        <taxon>Pseudotrocha</taxon>
        <taxon>Ploima</taxon>
        <taxon>Brachionidae</taxon>
        <taxon>Brachionus</taxon>
    </lineage>
</organism>
<evidence type="ECO:0000313" key="2">
    <source>
        <dbReference type="Proteomes" id="UP000276133"/>
    </source>
</evidence>
<accession>A0A3M7SQY6</accession>
<dbReference type="AlphaFoldDB" id="A0A3M7SQY6"/>
<protein>
    <submittedName>
        <fullName evidence="1">Uncharacterized protein</fullName>
    </submittedName>
</protein>
<dbReference type="Proteomes" id="UP000276133">
    <property type="component" value="Unassembled WGS sequence"/>
</dbReference>